<evidence type="ECO:0000256" key="4">
    <source>
        <dbReference type="ARBA" id="ARBA00023136"/>
    </source>
</evidence>
<dbReference type="OrthoDB" id="3508456at2"/>
<comment type="subcellular location">
    <subcellularLocation>
        <location evidence="1">Membrane</location>
        <topology evidence="1">Single-pass membrane protein</topology>
    </subcellularLocation>
</comment>
<evidence type="ECO:0000256" key="3">
    <source>
        <dbReference type="ARBA" id="ARBA00022989"/>
    </source>
</evidence>
<dbReference type="EMBL" id="SMKX01000043">
    <property type="protein sequence ID" value="TDD58894.1"/>
    <property type="molecule type" value="Genomic_DNA"/>
</dbReference>
<proteinExistence type="predicted"/>
<keyword evidence="2" id="KW-0812">Transmembrane</keyword>
<organism evidence="7 8">
    <name type="scientific">Kribbella antibiotica</name>
    <dbReference type="NCBI Taxonomy" id="190195"/>
    <lineage>
        <taxon>Bacteria</taxon>
        <taxon>Bacillati</taxon>
        <taxon>Actinomycetota</taxon>
        <taxon>Actinomycetes</taxon>
        <taxon>Propionibacteriales</taxon>
        <taxon>Kribbellaceae</taxon>
        <taxon>Kribbella</taxon>
    </lineage>
</organism>
<feature type="chain" id="PRO_5038940595" evidence="6">
    <location>
        <begin position="20"/>
        <end position="280"/>
    </location>
</feature>
<feature type="signal peptide" evidence="6">
    <location>
        <begin position="1"/>
        <end position="19"/>
    </location>
</feature>
<dbReference type="AlphaFoldDB" id="A0A4R4ZLX9"/>
<keyword evidence="6" id="KW-0732">Signal</keyword>
<keyword evidence="8" id="KW-1185">Reference proteome</keyword>
<dbReference type="InterPro" id="IPR007343">
    <property type="entry name" value="Uncharacterised_pept_Zn_put"/>
</dbReference>
<gene>
    <name evidence="7" type="ORF">E1263_17070</name>
</gene>
<feature type="region of interest" description="Disordered" evidence="5">
    <location>
        <begin position="24"/>
        <end position="55"/>
    </location>
</feature>
<protein>
    <submittedName>
        <fullName evidence="7">Uncharacterized protein</fullName>
    </submittedName>
</protein>
<dbReference type="RefSeq" id="WP_132168445.1">
    <property type="nucleotide sequence ID" value="NZ_SMKX01000043.1"/>
</dbReference>
<name>A0A4R4ZLX9_9ACTN</name>
<dbReference type="Proteomes" id="UP000295124">
    <property type="component" value="Unassembled WGS sequence"/>
</dbReference>
<dbReference type="Pfam" id="PF04228">
    <property type="entry name" value="Zn_peptidase"/>
    <property type="match status" value="1"/>
</dbReference>
<accession>A0A4R4ZLX9</accession>
<evidence type="ECO:0000256" key="6">
    <source>
        <dbReference type="SAM" id="SignalP"/>
    </source>
</evidence>
<evidence type="ECO:0000256" key="1">
    <source>
        <dbReference type="ARBA" id="ARBA00004167"/>
    </source>
</evidence>
<comment type="caution">
    <text evidence="7">The sequence shown here is derived from an EMBL/GenBank/DDBJ whole genome shotgun (WGS) entry which is preliminary data.</text>
</comment>
<dbReference type="PANTHER" id="PTHR30168:SF0">
    <property type="entry name" value="INNER MEMBRANE PROTEIN"/>
    <property type="match status" value="1"/>
</dbReference>
<sequence length="280" mass="29619">MRSSLTRLAIGVLAVGLLAGCGPKDSPVAEQPTPSATPTPTPTPSPTPTGPPEDGLVRNSIYAAGEVAEVKCALPTTKLANQQAVIGYAAAFVGCLNKAWEPVLEKADKVFVPAKVVPAVVGTKSPCDEIRATSAAHYCSSDSSIYLKWSSSVENQASAQEDAREELQFVIAGLYGYHVQSAAGVEEPYAKRYATATSAAAKLLESKRYQIQARCFAAAFYGANQKSLALDKGFIIYYGTFGFAKDKKNDGQQNSWLAKGWLGKSANACNTWAASPKQIS</sequence>
<keyword evidence="4" id="KW-0472">Membrane</keyword>
<reference evidence="7 8" key="1">
    <citation type="submission" date="2019-03" db="EMBL/GenBank/DDBJ databases">
        <title>Draft genome sequences of novel Actinobacteria.</title>
        <authorList>
            <person name="Sahin N."/>
            <person name="Ay H."/>
            <person name="Saygin H."/>
        </authorList>
    </citation>
    <scope>NUCLEOTIDE SEQUENCE [LARGE SCALE GENOMIC DNA]</scope>
    <source>
        <strain evidence="7 8">JCM 13523</strain>
    </source>
</reference>
<keyword evidence="3" id="KW-1133">Transmembrane helix</keyword>
<dbReference type="PANTHER" id="PTHR30168">
    <property type="entry name" value="PUTATIVE MEMBRANE PROTEIN YPFJ"/>
    <property type="match status" value="1"/>
</dbReference>
<dbReference type="PROSITE" id="PS51257">
    <property type="entry name" value="PROKAR_LIPOPROTEIN"/>
    <property type="match status" value="1"/>
</dbReference>
<evidence type="ECO:0000313" key="8">
    <source>
        <dbReference type="Proteomes" id="UP000295124"/>
    </source>
</evidence>
<feature type="compositionally biased region" description="Pro residues" evidence="5">
    <location>
        <begin position="35"/>
        <end position="51"/>
    </location>
</feature>
<dbReference type="GO" id="GO:0016020">
    <property type="term" value="C:membrane"/>
    <property type="evidence" value="ECO:0007669"/>
    <property type="project" value="UniProtKB-SubCell"/>
</dbReference>
<evidence type="ECO:0000313" key="7">
    <source>
        <dbReference type="EMBL" id="TDD58894.1"/>
    </source>
</evidence>
<evidence type="ECO:0000256" key="2">
    <source>
        <dbReference type="ARBA" id="ARBA00022692"/>
    </source>
</evidence>
<evidence type="ECO:0000256" key="5">
    <source>
        <dbReference type="SAM" id="MobiDB-lite"/>
    </source>
</evidence>